<evidence type="ECO:0000256" key="3">
    <source>
        <dbReference type="ARBA" id="ARBA00022989"/>
    </source>
</evidence>
<reference evidence="9" key="2">
    <citation type="submission" date="2015-01" db="EMBL/GenBank/DDBJ databases">
        <title>Complete genome sequence of Methylobacterium aquaticum strain 22A.</title>
        <authorList>
            <person name="Tani A."/>
            <person name="Ogura Y."/>
            <person name="Hayashi T."/>
        </authorList>
    </citation>
    <scope>NUCLEOTIDE SEQUENCE [LARGE SCALE GENOMIC DNA]</scope>
    <source>
        <strain evidence="9">MA-22A</strain>
    </source>
</reference>
<evidence type="ECO:0000313" key="8">
    <source>
        <dbReference type="EMBL" id="BAQ47246.1"/>
    </source>
</evidence>
<reference evidence="8 9" key="1">
    <citation type="journal article" date="2015" name="Genome Announc.">
        <title>Complete Genome Sequence of Methylobacterium aquaticum Strain 22A, Isolated from Racomitrium japonicum Moss.</title>
        <authorList>
            <person name="Tani A."/>
            <person name="Ogura Y."/>
            <person name="Hayashi T."/>
            <person name="Kimbara K."/>
        </authorList>
    </citation>
    <scope>NUCLEOTIDE SEQUENCE [LARGE SCALE GENOMIC DNA]</scope>
    <source>
        <strain evidence="8 9">MA-22A</strain>
    </source>
</reference>
<feature type="compositionally biased region" description="Basic residues" evidence="5">
    <location>
        <begin position="1"/>
        <end position="18"/>
    </location>
</feature>
<dbReference type="PANTHER" id="PTHR24221">
    <property type="entry name" value="ATP-BINDING CASSETTE SUB-FAMILY B"/>
    <property type="match status" value="1"/>
</dbReference>
<dbReference type="SUPFAM" id="SSF90123">
    <property type="entry name" value="ABC transporter transmembrane region"/>
    <property type="match status" value="1"/>
</dbReference>
<organism evidence="8 9">
    <name type="scientific">Methylobacterium aquaticum</name>
    <dbReference type="NCBI Taxonomy" id="270351"/>
    <lineage>
        <taxon>Bacteria</taxon>
        <taxon>Pseudomonadati</taxon>
        <taxon>Pseudomonadota</taxon>
        <taxon>Alphaproteobacteria</taxon>
        <taxon>Hyphomicrobiales</taxon>
        <taxon>Methylobacteriaceae</taxon>
        <taxon>Methylobacterium</taxon>
    </lineage>
</organism>
<dbReference type="InterPro" id="IPR011527">
    <property type="entry name" value="ABC1_TM_dom"/>
</dbReference>
<feature type="transmembrane region" description="Helical" evidence="6">
    <location>
        <begin position="397"/>
        <end position="415"/>
    </location>
</feature>
<dbReference type="GO" id="GO:0034040">
    <property type="term" value="F:ATPase-coupled lipid transmembrane transporter activity"/>
    <property type="evidence" value="ECO:0007669"/>
    <property type="project" value="TreeGrafter"/>
</dbReference>
<keyword evidence="3 6" id="KW-1133">Transmembrane helix</keyword>
<evidence type="ECO:0000259" key="7">
    <source>
        <dbReference type="PROSITE" id="PS50929"/>
    </source>
</evidence>
<sequence length="992" mass="103868">MRRRTRYRRIVGRHRTGRRREASARAESVAAGGPGLTAPAPAAHTTGSIEEAHGHHRETASGPAPALRTGAGPAASGRPRPAVPSPALMDRDPIVFAWRSAKRRHAAAIAVALGLGAPLVGLGLLALRDLVDELLALAEPGRGPIHFLHLVVPLPERLGGHGLVLVRGWPLPESALTLWALGALILVALALAGLGWGVARLCVTAQAEAVRRLREVAEDAILRSGPAARDDARALAGQVGAAIRAADGLLAVGILVPALAAGSVLLALAVAAAVAPRLVAAAGISLVAAALARQLLIARTERRDDQRRLEGAALERGLTDLVRRLPAVRAHGTTAFEHARLGHVAERARRALTETENDLSRARAPALALAVLVPTVMLAAALWQAPAPAAPVSAGGLSAVLGALAIASSAVAAFLRQSRRRRAALPAFREIARAAASLEARARAPRRLRSQSAPLPDGGPIVLSTVAAYDPASGERLIGLDLSLPMPSHVAILGDRGSGSRVLAALIAGQLEPTAGAVTYAGTDLRSVEPAERARRIAYAGGEPVLMSGTLLQNILYGDPAFADGSSPDASTPNAGELEERLVEALSVTGLDRLVYGRGLASVLPRRLDATTAAAIVETRDALRAALAADHAAHLIEPFDPARYNRQATVGENILFGAPVGSAFSEARLAGHPFTRAVLEAEGLTRPMTEMGLAIARATVEIFSDLPDDHPLFDAFSLFPARERGFFEDLVARQPEASGWRRGPAGQRDRARLIGLCLRYSETRHRFGLIDEAMEARLVAARRTFAALLPASLTGSVEFYDPGKVTAAASLEENLLFGRVAGAEAGAGARVRALMQAVLRERGLERTVYRFGLASQVDPRAAESGLGGRDGFTPFERAAIDLARCLVRRPDILVVGLALDDRGAPEVMAGIERLRAARAGRGLVVCLPAECRPDEAAPFDVVLRAERTTVVRAGGPPDAAGTAPFGDRAAASSPAIESSTEPVRDRTRLTAD</sequence>
<dbReference type="InterPro" id="IPR036640">
    <property type="entry name" value="ABC1_TM_sf"/>
</dbReference>
<dbReference type="PATRIC" id="fig|270351.10.peg.4079"/>
<name>A0A0C6F3P3_9HYPH</name>
<dbReference type="Gene3D" id="1.20.1560.10">
    <property type="entry name" value="ABC transporter type 1, transmembrane domain"/>
    <property type="match status" value="1"/>
</dbReference>
<dbReference type="GO" id="GO:0016887">
    <property type="term" value="F:ATP hydrolysis activity"/>
    <property type="evidence" value="ECO:0007669"/>
    <property type="project" value="InterPro"/>
</dbReference>
<keyword evidence="4 6" id="KW-0472">Membrane</keyword>
<dbReference type="SUPFAM" id="SSF52540">
    <property type="entry name" value="P-loop containing nucleoside triphosphate hydrolases"/>
    <property type="match status" value="1"/>
</dbReference>
<protein>
    <submittedName>
        <fullName evidence="8">ABC-type multidrug transport system ATPase andpermease components-like protein</fullName>
    </submittedName>
</protein>
<feature type="domain" description="ABC transmembrane type-1" evidence="7">
    <location>
        <begin position="177"/>
        <end position="423"/>
    </location>
</feature>
<evidence type="ECO:0000256" key="2">
    <source>
        <dbReference type="ARBA" id="ARBA00022692"/>
    </source>
</evidence>
<dbReference type="KEGG" id="maqu:Maq22A_c21060"/>
<dbReference type="InterPro" id="IPR039421">
    <property type="entry name" value="Type_1_exporter"/>
</dbReference>
<feature type="compositionally biased region" description="Low complexity" evidence="5">
    <location>
        <begin position="25"/>
        <end position="47"/>
    </location>
</feature>
<gene>
    <name evidence="8" type="primary">mdlB</name>
    <name evidence="8" type="ORF">Maq22A_c21060</name>
</gene>
<keyword evidence="2 6" id="KW-0812">Transmembrane</keyword>
<proteinExistence type="predicted"/>
<dbReference type="Gene3D" id="3.40.50.300">
    <property type="entry name" value="P-loop containing nucleotide triphosphate hydrolases"/>
    <property type="match status" value="1"/>
</dbReference>
<feature type="compositionally biased region" description="Low complexity" evidence="5">
    <location>
        <begin position="70"/>
        <end position="80"/>
    </location>
</feature>
<feature type="region of interest" description="Disordered" evidence="5">
    <location>
        <begin position="1"/>
        <end position="86"/>
    </location>
</feature>
<evidence type="ECO:0000256" key="6">
    <source>
        <dbReference type="SAM" id="Phobius"/>
    </source>
</evidence>
<comment type="subcellular location">
    <subcellularLocation>
        <location evidence="1">Cell membrane</location>
        <topology evidence="1">Multi-pass membrane protein</topology>
    </subcellularLocation>
</comment>
<dbReference type="GO" id="GO:0140359">
    <property type="term" value="F:ABC-type transporter activity"/>
    <property type="evidence" value="ECO:0007669"/>
    <property type="project" value="InterPro"/>
</dbReference>
<accession>A0A0C6F3P3</accession>
<dbReference type="Proteomes" id="UP000061432">
    <property type="component" value="Chromosome"/>
</dbReference>
<dbReference type="GO" id="GO:0005886">
    <property type="term" value="C:plasma membrane"/>
    <property type="evidence" value="ECO:0007669"/>
    <property type="project" value="UniProtKB-SubCell"/>
</dbReference>
<dbReference type="PROSITE" id="PS50929">
    <property type="entry name" value="ABC_TM1F"/>
    <property type="match status" value="1"/>
</dbReference>
<dbReference type="STRING" id="270351.Maq22A_c21060"/>
<evidence type="ECO:0000256" key="4">
    <source>
        <dbReference type="ARBA" id="ARBA00023136"/>
    </source>
</evidence>
<feature type="compositionally biased region" description="Basic and acidic residues" evidence="5">
    <location>
        <begin position="50"/>
        <end position="59"/>
    </location>
</feature>
<feature type="transmembrane region" description="Helical" evidence="6">
    <location>
        <begin position="178"/>
        <end position="203"/>
    </location>
</feature>
<feature type="transmembrane region" description="Helical" evidence="6">
    <location>
        <begin position="278"/>
        <end position="298"/>
    </location>
</feature>
<dbReference type="InterPro" id="IPR003439">
    <property type="entry name" value="ABC_transporter-like_ATP-bd"/>
</dbReference>
<feature type="region of interest" description="Disordered" evidence="5">
    <location>
        <begin position="952"/>
        <end position="992"/>
    </location>
</feature>
<feature type="transmembrane region" description="Helical" evidence="6">
    <location>
        <begin position="366"/>
        <end position="385"/>
    </location>
</feature>
<dbReference type="AlphaFoldDB" id="A0A0C6F3P3"/>
<dbReference type="PANTHER" id="PTHR24221:SF654">
    <property type="entry name" value="ATP-BINDING CASSETTE SUB-FAMILY B MEMBER 6"/>
    <property type="match status" value="1"/>
</dbReference>
<evidence type="ECO:0000256" key="1">
    <source>
        <dbReference type="ARBA" id="ARBA00004651"/>
    </source>
</evidence>
<feature type="transmembrane region" description="Helical" evidence="6">
    <location>
        <begin position="249"/>
        <end position="272"/>
    </location>
</feature>
<evidence type="ECO:0000313" key="9">
    <source>
        <dbReference type="Proteomes" id="UP000061432"/>
    </source>
</evidence>
<dbReference type="EMBL" id="AP014704">
    <property type="protein sequence ID" value="BAQ47246.1"/>
    <property type="molecule type" value="Genomic_DNA"/>
</dbReference>
<feature type="compositionally biased region" description="Low complexity" evidence="5">
    <location>
        <begin position="953"/>
        <end position="966"/>
    </location>
</feature>
<dbReference type="InterPro" id="IPR027417">
    <property type="entry name" value="P-loop_NTPase"/>
</dbReference>
<feature type="compositionally biased region" description="Basic and acidic residues" evidence="5">
    <location>
        <begin position="982"/>
        <end position="992"/>
    </location>
</feature>
<feature type="transmembrane region" description="Helical" evidence="6">
    <location>
        <begin position="106"/>
        <end position="127"/>
    </location>
</feature>
<evidence type="ECO:0000256" key="5">
    <source>
        <dbReference type="SAM" id="MobiDB-lite"/>
    </source>
</evidence>
<dbReference type="Pfam" id="PF00005">
    <property type="entry name" value="ABC_tran"/>
    <property type="match status" value="1"/>
</dbReference>
<dbReference type="GO" id="GO:0005524">
    <property type="term" value="F:ATP binding"/>
    <property type="evidence" value="ECO:0007669"/>
    <property type="project" value="InterPro"/>
</dbReference>